<evidence type="ECO:0000256" key="4">
    <source>
        <dbReference type="ARBA" id="ARBA00022989"/>
    </source>
</evidence>
<name>A0A6N4X3F9_9FLAO</name>
<gene>
    <name evidence="7" type="ORF">CHRY9293_01224</name>
</gene>
<keyword evidence="3 6" id="KW-0812">Transmembrane</keyword>
<dbReference type="PANTHER" id="PTHR34478">
    <property type="entry name" value="PROTEIN LEMA"/>
    <property type="match status" value="1"/>
</dbReference>
<evidence type="ECO:0000256" key="5">
    <source>
        <dbReference type="ARBA" id="ARBA00023136"/>
    </source>
</evidence>
<dbReference type="Gene3D" id="1.20.1440.20">
    <property type="entry name" value="LemA-like domain"/>
    <property type="match status" value="1"/>
</dbReference>
<organism evidence="7 8">
    <name type="scientific">Chryseobacterium potabilaquae</name>
    <dbReference type="NCBI Taxonomy" id="2675057"/>
    <lineage>
        <taxon>Bacteria</taxon>
        <taxon>Pseudomonadati</taxon>
        <taxon>Bacteroidota</taxon>
        <taxon>Flavobacteriia</taxon>
        <taxon>Flavobacteriales</taxon>
        <taxon>Weeksellaceae</taxon>
        <taxon>Chryseobacterium group</taxon>
        <taxon>Chryseobacterium</taxon>
    </lineage>
</organism>
<feature type="transmembrane region" description="Helical" evidence="6">
    <location>
        <begin position="6"/>
        <end position="26"/>
    </location>
</feature>
<keyword evidence="5 6" id="KW-0472">Membrane</keyword>
<dbReference type="SUPFAM" id="SSF140478">
    <property type="entry name" value="LemA-like"/>
    <property type="match status" value="1"/>
</dbReference>
<dbReference type="Pfam" id="PF04011">
    <property type="entry name" value="LemA"/>
    <property type="match status" value="1"/>
</dbReference>
<dbReference type="EMBL" id="CACVBR010000007">
    <property type="protein sequence ID" value="CAA7194960.1"/>
    <property type="molecule type" value="Genomic_DNA"/>
</dbReference>
<sequence>MYLNFNTMIPLIIVIGLAILFIMYGVSVYNRLVKLKNLVQEAWSSIDVMLKKRHDLIPNLVETVKGYAVHERDTLDSVTRARAQAVGASSVESKEVAEKNLNQAMMNLFAVAEQYPDLKANTNFQQLQNELTSIENDIEKSRRYYNGTVRENNTLVESFPSNVVANMYKFEKSPFFELQNIAEREVPTVKF</sequence>
<accession>A0A6N4X3F9</accession>
<evidence type="ECO:0000256" key="1">
    <source>
        <dbReference type="ARBA" id="ARBA00004167"/>
    </source>
</evidence>
<dbReference type="InterPro" id="IPR007156">
    <property type="entry name" value="MamQ_LemA"/>
</dbReference>
<proteinExistence type="inferred from homology"/>
<evidence type="ECO:0000256" key="3">
    <source>
        <dbReference type="ARBA" id="ARBA00022692"/>
    </source>
</evidence>
<evidence type="ECO:0000313" key="8">
    <source>
        <dbReference type="Proteomes" id="UP000445144"/>
    </source>
</evidence>
<dbReference type="AlphaFoldDB" id="A0A6N4X3F9"/>
<evidence type="ECO:0000256" key="6">
    <source>
        <dbReference type="SAM" id="Phobius"/>
    </source>
</evidence>
<dbReference type="Proteomes" id="UP000445144">
    <property type="component" value="Unassembled WGS sequence"/>
</dbReference>
<dbReference type="PANTHER" id="PTHR34478:SF1">
    <property type="entry name" value="PROTEIN LEMA"/>
    <property type="match status" value="1"/>
</dbReference>
<dbReference type="GO" id="GO:0016020">
    <property type="term" value="C:membrane"/>
    <property type="evidence" value="ECO:0007669"/>
    <property type="project" value="UniProtKB-SubCell"/>
</dbReference>
<reference evidence="7 8" key="1">
    <citation type="submission" date="2020-01" db="EMBL/GenBank/DDBJ databases">
        <authorList>
            <person name="Rodrigo-Torres L."/>
            <person name="Arahal R. D."/>
            <person name="Lucena T."/>
        </authorList>
    </citation>
    <scope>NUCLEOTIDE SEQUENCE [LARGE SCALE GENOMIC DNA]</scope>
    <source>
        <strain evidence="7 8">CECT 9293</strain>
    </source>
</reference>
<comment type="subcellular location">
    <subcellularLocation>
        <location evidence="1">Membrane</location>
        <topology evidence="1">Single-pass membrane protein</topology>
    </subcellularLocation>
</comment>
<keyword evidence="8" id="KW-1185">Reference proteome</keyword>
<evidence type="ECO:0000313" key="7">
    <source>
        <dbReference type="EMBL" id="CAA7194960.1"/>
    </source>
</evidence>
<evidence type="ECO:0000256" key="2">
    <source>
        <dbReference type="ARBA" id="ARBA00008854"/>
    </source>
</evidence>
<dbReference type="InterPro" id="IPR023353">
    <property type="entry name" value="LemA-like_dom_sf"/>
</dbReference>
<keyword evidence="4 6" id="KW-1133">Transmembrane helix</keyword>
<comment type="similarity">
    <text evidence="2">Belongs to the LemA family.</text>
</comment>
<protein>
    <recommendedName>
        <fullName evidence="9">LemA protein</fullName>
    </recommendedName>
</protein>
<evidence type="ECO:0008006" key="9">
    <source>
        <dbReference type="Google" id="ProtNLM"/>
    </source>
</evidence>